<accession>A0A1J8R125</accession>
<gene>
    <name evidence="2" type="ORF">AZE42_14212</name>
</gene>
<dbReference type="AlphaFoldDB" id="A0A1J8R125"/>
<keyword evidence="3" id="KW-1185">Reference proteome</keyword>
<evidence type="ECO:0000313" key="2">
    <source>
        <dbReference type="EMBL" id="OJA15426.1"/>
    </source>
</evidence>
<feature type="region of interest" description="Disordered" evidence="1">
    <location>
        <begin position="1"/>
        <end position="47"/>
    </location>
</feature>
<reference evidence="2 3" key="1">
    <citation type="submission" date="2016-03" db="EMBL/GenBank/DDBJ databases">
        <title>Comparative genomics of the ectomycorrhizal sister species Rhizopogon vinicolor and Rhizopogon vesiculosus (Basidiomycota: Boletales) reveals a divergence of the mating type B locus.</title>
        <authorList>
            <person name="Mujic A.B."/>
            <person name="Kuo A."/>
            <person name="Tritt A."/>
            <person name="Lipzen A."/>
            <person name="Chen C."/>
            <person name="Johnson J."/>
            <person name="Sharma A."/>
            <person name="Barry K."/>
            <person name="Grigoriev I.V."/>
            <person name="Spatafora J.W."/>
        </authorList>
    </citation>
    <scope>NUCLEOTIDE SEQUENCE [LARGE SCALE GENOMIC DNA]</scope>
    <source>
        <strain evidence="2 3">AM-OR11-056</strain>
    </source>
</reference>
<feature type="compositionally biased region" description="Polar residues" evidence="1">
    <location>
        <begin position="14"/>
        <end position="47"/>
    </location>
</feature>
<dbReference type="EMBL" id="LVVM01003125">
    <property type="protein sequence ID" value="OJA15426.1"/>
    <property type="molecule type" value="Genomic_DNA"/>
</dbReference>
<dbReference type="Proteomes" id="UP000183567">
    <property type="component" value="Unassembled WGS sequence"/>
</dbReference>
<proteinExistence type="predicted"/>
<sequence length="47" mass="4836">MAAAMQYPGGNAVDGQTSQGQVAAEVQGSQAVTQGPPTQIDQENQYL</sequence>
<evidence type="ECO:0000256" key="1">
    <source>
        <dbReference type="SAM" id="MobiDB-lite"/>
    </source>
</evidence>
<organism evidence="2 3">
    <name type="scientific">Rhizopogon vesiculosus</name>
    <dbReference type="NCBI Taxonomy" id="180088"/>
    <lineage>
        <taxon>Eukaryota</taxon>
        <taxon>Fungi</taxon>
        <taxon>Dikarya</taxon>
        <taxon>Basidiomycota</taxon>
        <taxon>Agaricomycotina</taxon>
        <taxon>Agaricomycetes</taxon>
        <taxon>Agaricomycetidae</taxon>
        <taxon>Boletales</taxon>
        <taxon>Suillineae</taxon>
        <taxon>Rhizopogonaceae</taxon>
        <taxon>Rhizopogon</taxon>
    </lineage>
</organism>
<comment type="caution">
    <text evidence="2">The sequence shown here is derived from an EMBL/GenBank/DDBJ whole genome shotgun (WGS) entry which is preliminary data.</text>
</comment>
<protein>
    <submittedName>
        <fullName evidence="2">Uncharacterized protein</fullName>
    </submittedName>
</protein>
<evidence type="ECO:0000313" key="3">
    <source>
        <dbReference type="Proteomes" id="UP000183567"/>
    </source>
</evidence>
<name>A0A1J8R125_9AGAM</name>